<dbReference type="Pfam" id="PF02338">
    <property type="entry name" value="OTU"/>
    <property type="match status" value="1"/>
</dbReference>
<dbReference type="PANTHER" id="PTHR12419:SF7">
    <property type="entry name" value="OTU DOMAIN-CONTAINING PROTEIN 3"/>
    <property type="match status" value="1"/>
</dbReference>
<dbReference type="PANTHER" id="PTHR12419">
    <property type="entry name" value="OTU DOMAIN CONTAINING PROTEIN"/>
    <property type="match status" value="1"/>
</dbReference>
<dbReference type="STRING" id="53468.A0A0R3U423"/>
<feature type="domain" description="OTU" evidence="2">
    <location>
        <begin position="59"/>
        <end position="188"/>
    </location>
</feature>
<dbReference type="InterPro" id="IPR050704">
    <property type="entry name" value="Peptidase_C85-like"/>
</dbReference>
<evidence type="ECO:0000313" key="3">
    <source>
        <dbReference type="EMBL" id="VDD75369.1"/>
    </source>
</evidence>
<dbReference type="OrthoDB" id="415023at2759"/>
<accession>A0A0R3U423</accession>
<dbReference type="Proteomes" id="UP000267029">
    <property type="component" value="Unassembled WGS sequence"/>
</dbReference>
<evidence type="ECO:0000256" key="1">
    <source>
        <dbReference type="SAM" id="MobiDB-lite"/>
    </source>
</evidence>
<organism evidence="5">
    <name type="scientific">Mesocestoides corti</name>
    <name type="common">Flatworm</name>
    <dbReference type="NCBI Taxonomy" id="53468"/>
    <lineage>
        <taxon>Eukaryota</taxon>
        <taxon>Metazoa</taxon>
        <taxon>Spiralia</taxon>
        <taxon>Lophotrochozoa</taxon>
        <taxon>Platyhelminthes</taxon>
        <taxon>Cestoda</taxon>
        <taxon>Eucestoda</taxon>
        <taxon>Cyclophyllidea</taxon>
        <taxon>Mesocestoididae</taxon>
        <taxon>Mesocestoides</taxon>
    </lineage>
</organism>
<feature type="compositionally biased region" description="Basic residues" evidence="1">
    <location>
        <begin position="1"/>
        <end position="14"/>
    </location>
</feature>
<dbReference type="WBParaSite" id="MCOS_0000137101-mRNA-1">
    <property type="protein sequence ID" value="MCOS_0000137101-mRNA-1"/>
    <property type="gene ID" value="MCOS_0000137101"/>
</dbReference>
<dbReference type="InterPro" id="IPR038765">
    <property type="entry name" value="Papain-like_cys_pep_sf"/>
</dbReference>
<evidence type="ECO:0000313" key="5">
    <source>
        <dbReference type="WBParaSite" id="MCOS_0000137101-mRNA-1"/>
    </source>
</evidence>
<dbReference type="GO" id="GO:0016579">
    <property type="term" value="P:protein deubiquitination"/>
    <property type="evidence" value="ECO:0007669"/>
    <property type="project" value="TreeGrafter"/>
</dbReference>
<dbReference type="CDD" id="cd22756">
    <property type="entry name" value="OTU_OTUD3-like"/>
    <property type="match status" value="1"/>
</dbReference>
<sequence length="222" mass="24820">MGWRSSRRRTRRRSSSSSTTTDSSSTTTTATTTSTTSTQASKSSEDTQKFRDELSKMGLCLREVPADGNCLFSAFSDQLTGTFSKHAELRAQAVEFLRENRKEMRPFTHTRHFSAMLSDLAENGTYGDHTSIAALARVHRVNVVVHQVGQAPRLVALGSVSPHVCHSHPQVHLAFHEDIAHYSSVRRLDGPSGGPAHVHIDLMRLEKKAANFQKRHRRCRRN</sequence>
<evidence type="ECO:0000313" key="4">
    <source>
        <dbReference type="Proteomes" id="UP000267029"/>
    </source>
</evidence>
<gene>
    <name evidence="3" type="ORF">MCOS_LOCUS1372</name>
</gene>
<protein>
    <submittedName>
        <fullName evidence="5">OTU domain-containing protein</fullName>
    </submittedName>
</protein>
<dbReference type="PROSITE" id="PS50802">
    <property type="entry name" value="OTU"/>
    <property type="match status" value="1"/>
</dbReference>
<feature type="region of interest" description="Disordered" evidence="1">
    <location>
        <begin position="1"/>
        <end position="49"/>
    </location>
</feature>
<reference evidence="3 4" key="2">
    <citation type="submission" date="2018-10" db="EMBL/GenBank/DDBJ databases">
        <authorList>
            <consortium name="Pathogen Informatics"/>
        </authorList>
    </citation>
    <scope>NUCLEOTIDE SEQUENCE [LARGE SCALE GENOMIC DNA]</scope>
</reference>
<keyword evidence="4" id="KW-1185">Reference proteome</keyword>
<proteinExistence type="predicted"/>
<dbReference type="AlphaFoldDB" id="A0A0R3U423"/>
<dbReference type="GO" id="GO:0004843">
    <property type="term" value="F:cysteine-type deubiquitinase activity"/>
    <property type="evidence" value="ECO:0007669"/>
    <property type="project" value="TreeGrafter"/>
</dbReference>
<dbReference type="EMBL" id="UXSR01000167">
    <property type="protein sequence ID" value="VDD75369.1"/>
    <property type="molecule type" value="Genomic_DNA"/>
</dbReference>
<evidence type="ECO:0000259" key="2">
    <source>
        <dbReference type="PROSITE" id="PS50802"/>
    </source>
</evidence>
<feature type="compositionally biased region" description="Low complexity" evidence="1">
    <location>
        <begin position="15"/>
        <end position="42"/>
    </location>
</feature>
<dbReference type="Gene3D" id="3.90.70.80">
    <property type="match status" value="1"/>
</dbReference>
<dbReference type="SUPFAM" id="SSF54001">
    <property type="entry name" value="Cysteine proteinases"/>
    <property type="match status" value="1"/>
</dbReference>
<name>A0A0R3U423_MESCO</name>
<dbReference type="InterPro" id="IPR003323">
    <property type="entry name" value="OTU_dom"/>
</dbReference>
<reference evidence="5" key="1">
    <citation type="submission" date="2017-02" db="UniProtKB">
        <authorList>
            <consortium name="WormBaseParasite"/>
        </authorList>
    </citation>
    <scope>IDENTIFICATION</scope>
</reference>